<accession>A0A9P6DD86</accession>
<feature type="compositionally biased region" description="Acidic residues" evidence="1">
    <location>
        <begin position="401"/>
        <end position="415"/>
    </location>
</feature>
<feature type="region of interest" description="Disordered" evidence="1">
    <location>
        <begin position="178"/>
        <end position="229"/>
    </location>
</feature>
<proteinExistence type="predicted"/>
<reference evidence="2" key="1">
    <citation type="submission" date="2020-11" db="EMBL/GenBank/DDBJ databases">
        <authorList>
            <consortium name="DOE Joint Genome Institute"/>
            <person name="Ahrendt S."/>
            <person name="Riley R."/>
            <person name="Andreopoulos W."/>
            <person name="Labutti K."/>
            <person name="Pangilinan J."/>
            <person name="Ruiz-Duenas F.J."/>
            <person name="Barrasa J.M."/>
            <person name="Sanchez-Garcia M."/>
            <person name="Camarero S."/>
            <person name="Miyauchi S."/>
            <person name="Serrano A."/>
            <person name="Linde D."/>
            <person name="Babiker R."/>
            <person name="Drula E."/>
            <person name="Ayuso-Fernandez I."/>
            <person name="Pacheco R."/>
            <person name="Padilla G."/>
            <person name="Ferreira P."/>
            <person name="Barriuso J."/>
            <person name="Kellner H."/>
            <person name="Castanera R."/>
            <person name="Alfaro M."/>
            <person name="Ramirez L."/>
            <person name="Pisabarro A.G."/>
            <person name="Kuo A."/>
            <person name="Tritt A."/>
            <person name="Lipzen A."/>
            <person name="He G."/>
            <person name="Yan M."/>
            <person name="Ng V."/>
            <person name="Cullen D."/>
            <person name="Martin F."/>
            <person name="Rosso M.-N."/>
            <person name="Henrissat B."/>
            <person name="Hibbett D."/>
            <person name="Martinez A.T."/>
            <person name="Grigoriev I.V."/>
        </authorList>
    </citation>
    <scope>NUCLEOTIDE SEQUENCE</scope>
    <source>
        <strain evidence="2">ATCC 90797</strain>
    </source>
</reference>
<evidence type="ECO:0000313" key="3">
    <source>
        <dbReference type="Proteomes" id="UP000807025"/>
    </source>
</evidence>
<feature type="region of interest" description="Disordered" evidence="1">
    <location>
        <begin position="273"/>
        <end position="293"/>
    </location>
</feature>
<name>A0A9P6DD86_PLEER</name>
<feature type="region of interest" description="Disordered" evidence="1">
    <location>
        <begin position="1"/>
        <end position="81"/>
    </location>
</feature>
<feature type="compositionally biased region" description="Basic and acidic residues" evidence="1">
    <location>
        <begin position="416"/>
        <end position="435"/>
    </location>
</feature>
<feature type="compositionally biased region" description="Basic and acidic residues" evidence="1">
    <location>
        <begin position="556"/>
        <end position="569"/>
    </location>
</feature>
<feature type="compositionally biased region" description="Pro residues" evidence="1">
    <location>
        <begin position="274"/>
        <end position="284"/>
    </location>
</feature>
<keyword evidence="3" id="KW-1185">Reference proteome</keyword>
<dbReference type="Gene3D" id="1.10.10.60">
    <property type="entry name" value="Homeodomain-like"/>
    <property type="match status" value="1"/>
</dbReference>
<organism evidence="2 3">
    <name type="scientific">Pleurotus eryngii</name>
    <name type="common">Boletus of the steppes</name>
    <dbReference type="NCBI Taxonomy" id="5323"/>
    <lineage>
        <taxon>Eukaryota</taxon>
        <taxon>Fungi</taxon>
        <taxon>Dikarya</taxon>
        <taxon>Basidiomycota</taxon>
        <taxon>Agaricomycotina</taxon>
        <taxon>Agaricomycetes</taxon>
        <taxon>Agaricomycetidae</taxon>
        <taxon>Agaricales</taxon>
        <taxon>Pleurotineae</taxon>
        <taxon>Pleurotaceae</taxon>
        <taxon>Pleurotus</taxon>
    </lineage>
</organism>
<feature type="compositionally biased region" description="Polar residues" evidence="1">
    <location>
        <begin position="524"/>
        <end position="539"/>
    </location>
</feature>
<comment type="caution">
    <text evidence="2">The sequence shown here is derived from an EMBL/GenBank/DDBJ whole genome shotgun (WGS) entry which is preliminary data.</text>
</comment>
<dbReference type="EMBL" id="MU154521">
    <property type="protein sequence ID" value="KAF9502506.1"/>
    <property type="molecule type" value="Genomic_DNA"/>
</dbReference>
<evidence type="ECO:0000313" key="2">
    <source>
        <dbReference type="EMBL" id="KAF9502506.1"/>
    </source>
</evidence>
<evidence type="ECO:0000256" key="1">
    <source>
        <dbReference type="SAM" id="MobiDB-lite"/>
    </source>
</evidence>
<feature type="region of interest" description="Disordered" evidence="1">
    <location>
        <begin position="504"/>
        <end position="569"/>
    </location>
</feature>
<feature type="compositionally biased region" description="Basic and acidic residues" evidence="1">
    <location>
        <begin position="507"/>
        <end position="523"/>
    </location>
</feature>
<dbReference type="AlphaFoldDB" id="A0A9P6DD86"/>
<feature type="compositionally biased region" description="Basic and acidic residues" evidence="1">
    <location>
        <begin position="54"/>
        <end position="66"/>
    </location>
</feature>
<gene>
    <name evidence="2" type="ORF">BDN71DRAFT_47839</name>
</gene>
<dbReference type="OrthoDB" id="3194584at2759"/>
<dbReference type="Proteomes" id="UP000807025">
    <property type="component" value="Unassembled WGS sequence"/>
</dbReference>
<protein>
    <submittedName>
        <fullName evidence="2">Uncharacterized protein</fullName>
    </submittedName>
</protein>
<feature type="compositionally biased region" description="Basic residues" evidence="1">
    <location>
        <begin position="214"/>
        <end position="224"/>
    </location>
</feature>
<feature type="region of interest" description="Disordered" evidence="1">
    <location>
        <begin position="365"/>
        <end position="437"/>
    </location>
</feature>
<sequence>MNSYTYPEPAPMGFQYPPQHLVHRSDGHPPNGTPHHVMHPQQQPQQPQGYSNGDLHHRNNPNDHGRGHFNQEAPNFPHQPQPGQMPFHPQFMAAMGGAMNMGAFQPFMQYFQRPDPGPTVPLGSLDDRDILVDALHRSRREGRTYRQAIEELNGNSYPSQAWKDYYLDHHDTIDGLVAKKSNAPVPPVRGARKPTFSDIESDSPEKPVSQSIRPKVKPKPRHSVPSRPVVKNEPVEMTKLPPAPRRRQTINSLTAPTAVFSSKLPAPVTDIRIPEPPAREPTPPTNVIQTSRGNKYTPEDREYFIQFISWRLKEQPELSKMQLCEELAEKAPHHTAASWGSHWALRHELADKILAHAKSILDAEEDERGMRGQNHGKGVGKVQTASSSAPVRRPNYKDSTSDSEEFSESEAELTDADAHGSDDEDTPPVRKEVSTRARPITFGDEDLKLMARHIADTRDWDGRTNADRWKLFTDKHTYRSHRAWMEQYRRRKTELDRMAAKIKRKRVAEAGRTKVIKEEHHSDTLQTPTPCPPSKSSDTYGPPAKRKFPGGVDSSGHSERIKRSKDVYD</sequence>